<dbReference type="PANTHER" id="PTHR38834">
    <property type="entry name" value="PERIPLASMIC SUBSTRATE BINDING PROTEIN FAMILY 3"/>
    <property type="match status" value="1"/>
</dbReference>
<dbReference type="Gene3D" id="3.40.190.10">
    <property type="entry name" value="Periplasmic binding protein-like II"/>
    <property type="match status" value="2"/>
</dbReference>
<evidence type="ECO:0000256" key="1">
    <source>
        <dbReference type="SAM" id="SignalP"/>
    </source>
</evidence>
<proteinExistence type="predicted"/>
<dbReference type="KEGG" id="suls:Sdiek1_2391"/>
<dbReference type="RefSeq" id="WP_087439277.1">
    <property type="nucleotide sequence ID" value="NZ_CP021416.1"/>
</dbReference>
<gene>
    <name evidence="2" type="ORF">Sdiek1_2391</name>
</gene>
<dbReference type="EMBL" id="CP021416">
    <property type="protein sequence ID" value="ARU49541.1"/>
    <property type="molecule type" value="Genomic_DNA"/>
</dbReference>
<organism evidence="2 3">
    <name type="scientific">Sulfurospirillum diekertiae</name>
    <dbReference type="NCBI Taxonomy" id="1854492"/>
    <lineage>
        <taxon>Bacteria</taxon>
        <taxon>Pseudomonadati</taxon>
        <taxon>Campylobacterota</taxon>
        <taxon>Epsilonproteobacteria</taxon>
        <taxon>Campylobacterales</taxon>
        <taxon>Sulfurospirillaceae</taxon>
        <taxon>Sulfurospirillum</taxon>
    </lineage>
</organism>
<keyword evidence="1" id="KW-0732">Signal</keyword>
<feature type="signal peptide" evidence="1">
    <location>
        <begin position="1"/>
        <end position="19"/>
    </location>
</feature>
<dbReference type="PANTHER" id="PTHR38834:SF3">
    <property type="entry name" value="SOLUTE-BINDING PROTEIN FAMILY 3_N-TERMINAL DOMAIN-CONTAINING PROTEIN"/>
    <property type="match status" value="1"/>
</dbReference>
<accession>A0A1Y0HN66</accession>
<dbReference type="AlphaFoldDB" id="A0A1Y0HN66"/>
<dbReference type="SUPFAM" id="SSF53850">
    <property type="entry name" value="Periplasmic binding protein-like II"/>
    <property type="match status" value="1"/>
</dbReference>
<feature type="chain" id="PRO_5011009960" evidence="1">
    <location>
        <begin position="20"/>
        <end position="260"/>
    </location>
</feature>
<reference evidence="3" key="1">
    <citation type="submission" date="2017-05" db="EMBL/GenBank/DDBJ databases">
        <title>Dechlorination kinetics govern the competition between two new strains of the genus Sulfurospirillum.</title>
        <authorList>
            <person name="Buttet G.F."/>
            <person name="Murray A.M."/>
            <person name="Goris T."/>
            <person name="Burion M."/>
            <person name="Lin B."/>
            <person name="Rolle M."/>
            <person name="Maillard J."/>
        </authorList>
    </citation>
    <scope>NUCLEOTIDE SEQUENCE [LARGE SCALE GENOMIC DNA]</scope>
    <source>
        <strain evidence="3">SL2-1</strain>
    </source>
</reference>
<sequence>MCFKWCVLCCLGFIFSLNAASVIVYTEPNPPFNFREKGMIQGLGFDLLEASMISLRSKIAQDEIYLGTWKEVYKEALDHPNTFLISTTKIKEREPYFQWIGPIATVRLGVIAKRGTDIPKGHSTIEILRPLKIATVKETSSEKVLFNEIGENHNLNITRVSTPAQGYKMLEYGRVDALIYTDVPFVYYLISEGQDVSQYKMVHVLLNTDYYIAAGKSVPKEQIQIMQAQLNHLKEPDGKGGSSMYDRIMANYLKGVVLQP</sequence>
<evidence type="ECO:0000313" key="2">
    <source>
        <dbReference type="EMBL" id="ARU49541.1"/>
    </source>
</evidence>
<evidence type="ECO:0000313" key="3">
    <source>
        <dbReference type="Proteomes" id="UP000196005"/>
    </source>
</evidence>
<name>A0A1Y0HN66_9BACT</name>
<keyword evidence="3" id="KW-1185">Reference proteome</keyword>
<dbReference type="Proteomes" id="UP000196005">
    <property type="component" value="Chromosome"/>
</dbReference>
<protein>
    <submittedName>
        <fullName evidence="2">Uncharacterized protein</fullName>
    </submittedName>
</protein>
<dbReference type="OrthoDB" id="5339217at2"/>